<dbReference type="InterPro" id="IPR018971">
    <property type="entry name" value="DUF1997"/>
</dbReference>
<dbReference type="PANTHER" id="PTHR34131:SF3">
    <property type="entry name" value="(RAP ANNOTATION RELEASE2) GALACTOSE-BINDING LIKE DOMAIN CONTAINING PROTEIN"/>
    <property type="match status" value="1"/>
</dbReference>
<feature type="region of interest" description="Disordered" evidence="1">
    <location>
        <begin position="213"/>
        <end position="242"/>
    </location>
</feature>
<reference evidence="2 3" key="1">
    <citation type="journal article" date="2021" name="Sci. Rep.">
        <title>Genome sequencing of the multicellular alga Astrephomene provides insights into convergent evolution of germ-soma differentiation.</title>
        <authorList>
            <person name="Yamashita S."/>
            <person name="Yamamoto K."/>
            <person name="Matsuzaki R."/>
            <person name="Suzuki S."/>
            <person name="Yamaguchi H."/>
            <person name="Hirooka S."/>
            <person name="Minakuchi Y."/>
            <person name="Miyagishima S."/>
            <person name="Kawachi M."/>
            <person name="Toyoda A."/>
            <person name="Nozaki H."/>
        </authorList>
    </citation>
    <scope>NUCLEOTIDE SEQUENCE [LARGE SCALE GENOMIC DNA]</scope>
    <source>
        <strain evidence="2 3">NIES-4017</strain>
    </source>
</reference>
<evidence type="ECO:0000256" key="1">
    <source>
        <dbReference type="SAM" id="MobiDB-lite"/>
    </source>
</evidence>
<sequence length="242" mass="25020">MVLLQQQQRPYGRAGGALQGNNSRVSPRCLAIASPRLMAIERRAKLKEELNNPVKIGASGTASSRFKILPAYEPLQSYMLLPVEQYFVLDPKQIAHLGGNRFVLSVPRINIFNLYLDAVVEVTVTIFPGDQDAAATGAAGIPGSISTTATSTNGNGNGVVPSPSSSSPGPSSSGGGPPRVLLRAENCRIGGCEAVEALHVDQRFSMSFETELTWSSRRGGGGGSSSSSSSGNSGGGVVGSGS</sequence>
<dbReference type="PANTHER" id="PTHR34131">
    <property type="entry name" value="(RAP ANNOTATION RELEASE2) GALACTOSE-BINDING LIKE DOMAIN CONTAINING PROTEIN"/>
    <property type="match status" value="1"/>
</dbReference>
<name>A0AAD3DYB4_9CHLO</name>
<feature type="region of interest" description="Disordered" evidence="1">
    <location>
        <begin position="146"/>
        <end position="179"/>
    </location>
</feature>
<accession>A0AAD3DYB4</accession>
<dbReference type="Proteomes" id="UP001054857">
    <property type="component" value="Unassembled WGS sequence"/>
</dbReference>
<feature type="compositionally biased region" description="Low complexity" evidence="1">
    <location>
        <begin position="146"/>
        <end position="171"/>
    </location>
</feature>
<organism evidence="2 3">
    <name type="scientific">Astrephomene gubernaculifera</name>
    <dbReference type="NCBI Taxonomy" id="47775"/>
    <lineage>
        <taxon>Eukaryota</taxon>
        <taxon>Viridiplantae</taxon>
        <taxon>Chlorophyta</taxon>
        <taxon>core chlorophytes</taxon>
        <taxon>Chlorophyceae</taxon>
        <taxon>CS clade</taxon>
        <taxon>Chlamydomonadales</taxon>
        <taxon>Astrephomenaceae</taxon>
        <taxon>Astrephomene</taxon>
    </lineage>
</organism>
<evidence type="ECO:0000313" key="3">
    <source>
        <dbReference type="Proteomes" id="UP001054857"/>
    </source>
</evidence>
<evidence type="ECO:0000313" key="2">
    <source>
        <dbReference type="EMBL" id="GFR48848.1"/>
    </source>
</evidence>
<feature type="non-terminal residue" evidence="2">
    <location>
        <position position="1"/>
    </location>
</feature>
<dbReference type="Pfam" id="PF09366">
    <property type="entry name" value="DUF1997"/>
    <property type="match status" value="1"/>
</dbReference>
<protein>
    <submittedName>
        <fullName evidence="2">Uncharacterized protein</fullName>
    </submittedName>
</protein>
<gene>
    <name evidence="2" type="ORF">Agub_g10802</name>
</gene>
<keyword evidence="3" id="KW-1185">Reference proteome</keyword>
<feature type="compositionally biased region" description="Gly residues" evidence="1">
    <location>
        <begin position="232"/>
        <end position="242"/>
    </location>
</feature>
<dbReference type="EMBL" id="BMAR01000026">
    <property type="protein sequence ID" value="GFR48848.1"/>
    <property type="molecule type" value="Genomic_DNA"/>
</dbReference>
<dbReference type="AlphaFoldDB" id="A0AAD3DYB4"/>
<proteinExistence type="predicted"/>
<comment type="caution">
    <text evidence="2">The sequence shown here is derived from an EMBL/GenBank/DDBJ whole genome shotgun (WGS) entry which is preliminary data.</text>
</comment>